<feature type="transmembrane region" description="Helical" evidence="7">
    <location>
        <begin position="223"/>
        <end position="239"/>
    </location>
</feature>
<name>A0ABS5QG56_9PROT</name>
<dbReference type="Gene3D" id="1.20.1250.20">
    <property type="entry name" value="MFS general substrate transporter like domains"/>
    <property type="match status" value="1"/>
</dbReference>
<feature type="transmembrane region" description="Helical" evidence="7">
    <location>
        <begin position="321"/>
        <end position="344"/>
    </location>
</feature>
<keyword evidence="6 7" id="KW-0472">Membrane</keyword>
<keyword evidence="4 7" id="KW-0812">Transmembrane</keyword>
<dbReference type="PROSITE" id="PS50850">
    <property type="entry name" value="MFS"/>
    <property type="match status" value="1"/>
</dbReference>
<reference evidence="9 10" key="1">
    <citation type="submission" date="2021-05" db="EMBL/GenBank/DDBJ databases">
        <title>Roseococcus sp. XZZS9, whole genome shotgun sequencing project.</title>
        <authorList>
            <person name="Zhao G."/>
            <person name="Shen L."/>
        </authorList>
    </citation>
    <scope>NUCLEOTIDE SEQUENCE [LARGE SCALE GENOMIC DNA]</scope>
    <source>
        <strain evidence="9 10">XZZS9</strain>
    </source>
</reference>
<protein>
    <submittedName>
        <fullName evidence="9">MFS transporter</fullName>
    </submittedName>
</protein>
<feature type="transmembrane region" description="Helical" evidence="7">
    <location>
        <begin position="350"/>
        <end position="377"/>
    </location>
</feature>
<dbReference type="PANTHER" id="PTHR42718:SF46">
    <property type="entry name" value="BLR6921 PROTEIN"/>
    <property type="match status" value="1"/>
</dbReference>
<evidence type="ECO:0000256" key="4">
    <source>
        <dbReference type="ARBA" id="ARBA00022692"/>
    </source>
</evidence>
<dbReference type="InterPro" id="IPR020846">
    <property type="entry name" value="MFS_dom"/>
</dbReference>
<sequence>MADARVTAMIVASALFMQNLDSAAVVTALPSMARDLGEEPTRLGVAITSYLVALTVFIPVSGYIADRFGAKRVFLIAIALFGVASMACGLSNSLIELVVARVVQGMAGAMMVPVGRLLLLSGIRKDEMLTAMTWLTMPAMIGPISGPPLGGMLTDLFGWRSVFWINIPVAVLGLIMVAWKIEPLPRTDPGPPDVKGLMLVGGALATLMAGLETIGRGIFPPGWPEGLMLLGAVLALLAIRHCRVAPKPALDLSLLSIPSFRYSTMAGSLFRIGAGGIPFLVPMLLQVGFGWSASEAGFVAFATALGAFAMKPLTRPILRHFGFRTVIIGNGLLAVLGVASGALFTSAWPIAGMFAVLALGGLFRSLQFTALNTLAFADTSRSQLSAATSFYGTAQQLAPALGVVLATASLELTRGFSGDAVLRPSDFTAAFLIAAMVVMASIPFAFGLQKDVGSEVSGKKLPVATKPSET</sequence>
<dbReference type="Gene3D" id="1.20.1720.10">
    <property type="entry name" value="Multidrug resistance protein D"/>
    <property type="match status" value="1"/>
</dbReference>
<feature type="transmembrane region" description="Helical" evidence="7">
    <location>
        <begin position="98"/>
        <end position="119"/>
    </location>
</feature>
<proteinExistence type="predicted"/>
<dbReference type="EMBL" id="JAHCDA010000003">
    <property type="protein sequence ID" value="MBS7812488.1"/>
    <property type="molecule type" value="Genomic_DNA"/>
</dbReference>
<dbReference type="SUPFAM" id="SSF103473">
    <property type="entry name" value="MFS general substrate transporter"/>
    <property type="match status" value="1"/>
</dbReference>
<evidence type="ECO:0000256" key="2">
    <source>
        <dbReference type="ARBA" id="ARBA00022448"/>
    </source>
</evidence>
<gene>
    <name evidence="9" type="ORF">KHU32_16170</name>
</gene>
<accession>A0ABS5QG56</accession>
<feature type="domain" description="Major facilitator superfamily (MFS) profile" evidence="8">
    <location>
        <begin position="7"/>
        <end position="453"/>
    </location>
</feature>
<organism evidence="9 10">
    <name type="scientific">Roseococcus pinisoli</name>
    <dbReference type="NCBI Taxonomy" id="2835040"/>
    <lineage>
        <taxon>Bacteria</taxon>
        <taxon>Pseudomonadati</taxon>
        <taxon>Pseudomonadota</taxon>
        <taxon>Alphaproteobacteria</taxon>
        <taxon>Acetobacterales</taxon>
        <taxon>Roseomonadaceae</taxon>
        <taxon>Roseococcus</taxon>
    </lineage>
</organism>
<keyword evidence="2" id="KW-0813">Transport</keyword>
<feature type="transmembrane region" description="Helical" evidence="7">
    <location>
        <begin position="260"/>
        <end position="281"/>
    </location>
</feature>
<evidence type="ECO:0000256" key="1">
    <source>
        <dbReference type="ARBA" id="ARBA00004651"/>
    </source>
</evidence>
<evidence type="ECO:0000256" key="5">
    <source>
        <dbReference type="ARBA" id="ARBA00022989"/>
    </source>
</evidence>
<evidence type="ECO:0000313" key="9">
    <source>
        <dbReference type="EMBL" id="MBS7812488.1"/>
    </source>
</evidence>
<keyword evidence="5 7" id="KW-1133">Transmembrane helix</keyword>
<dbReference type="Pfam" id="PF07690">
    <property type="entry name" value="MFS_1"/>
    <property type="match status" value="2"/>
</dbReference>
<feature type="transmembrane region" description="Helical" evidence="7">
    <location>
        <begin position="44"/>
        <end position="65"/>
    </location>
</feature>
<keyword evidence="3" id="KW-1003">Cell membrane</keyword>
<evidence type="ECO:0000256" key="3">
    <source>
        <dbReference type="ARBA" id="ARBA00022475"/>
    </source>
</evidence>
<dbReference type="RefSeq" id="WP_213671191.1">
    <property type="nucleotide sequence ID" value="NZ_JAHCDA010000003.1"/>
</dbReference>
<feature type="transmembrane region" description="Helical" evidence="7">
    <location>
        <begin position="287"/>
        <end position="309"/>
    </location>
</feature>
<evidence type="ECO:0000256" key="6">
    <source>
        <dbReference type="ARBA" id="ARBA00023136"/>
    </source>
</evidence>
<feature type="transmembrane region" description="Helical" evidence="7">
    <location>
        <begin position="162"/>
        <end position="181"/>
    </location>
</feature>
<comment type="subcellular location">
    <subcellularLocation>
        <location evidence="1">Cell membrane</location>
        <topology evidence="1">Multi-pass membrane protein</topology>
    </subcellularLocation>
</comment>
<keyword evidence="10" id="KW-1185">Reference proteome</keyword>
<dbReference type="Proteomes" id="UP000766336">
    <property type="component" value="Unassembled WGS sequence"/>
</dbReference>
<feature type="transmembrane region" description="Helical" evidence="7">
    <location>
        <begin position="428"/>
        <end position="448"/>
    </location>
</feature>
<evidence type="ECO:0000313" key="10">
    <source>
        <dbReference type="Proteomes" id="UP000766336"/>
    </source>
</evidence>
<dbReference type="PANTHER" id="PTHR42718">
    <property type="entry name" value="MAJOR FACILITATOR SUPERFAMILY MULTIDRUG TRANSPORTER MFSC"/>
    <property type="match status" value="1"/>
</dbReference>
<dbReference type="InterPro" id="IPR011701">
    <property type="entry name" value="MFS"/>
</dbReference>
<feature type="transmembrane region" description="Helical" evidence="7">
    <location>
        <begin position="72"/>
        <end position="92"/>
    </location>
</feature>
<evidence type="ECO:0000256" key="7">
    <source>
        <dbReference type="SAM" id="Phobius"/>
    </source>
</evidence>
<evidence type="ECO:0000259" key="8">
    <source>
        <dbReference type="PROSITE" id="PS50850"/>
    </source>
</evidence>
<comment type="caution">
    <text evidence="9">The sequence shown here is derived from an EMBL/GenBank/DDBJ whole genome shotgun (WGS) entry which is preliminary data.</text>
</comment>
<feature type="transmembrane region" description="Helical" evidence="7">
    <location>
        <begin position="389"/>
        <end position="408"/>
    </location>
</feature>
<dbReference type="InterPro" id="IPR036259">
    <property type="entry name" value="MFS_trans_sf"/>
</dbReference>